<dbReference type="KEGG" id="cel:CELE_T05C1.1"/>
<dbReference type="AGR" id="WB:WBGene00020248"/>
<dbReference type="AlphaFoldDB" id="Q22217"/>
<feature type="signal peptide" evidence="2">
    <location>
        <begin position="1"/>
        <end position="18"/>
    </location>
</feature>
<name>Q22217_CAEEL</name>
<dbReference type="Proteomes" id="UP000001940">
    <property type="component" value="Chromosome II"/>
</dbReference>
<dbReference type="EMBL" id="BX284602">
    <property type="protein sequence ID" value="CCD61742.1"/>
    <property type="molecule type" value="Genomic_DNA"/>
</dbReference>
<dbReference type="FunCoup" id="Q22217">
    <property type="interactions" value="280"/>
</dbReference>
<protein>
    <submittedName>
        <fullName evidence="3">Activin_recp domain-containing protein</fullName>
    </submittedName>
</protein>
<accession>Q22217</accession>
<dbReference type="OMA" id="CFIVVNK"/>
<dbReference type="InParanoid" id="Q22217"/>
<evidence type="ECO:0000256" key="2">
    <source>
        <dbReference type="SAM" id="SignalP"/>
    </source>
</evidence>
<dbReference type="GeneID" id="188112"/>
<dbReference type="RefSeq" id="NP_494791.1">
    <property type="nucleotide sequence ID" value="NM_062390.1"/>
</dbReference>
<gene>
    <name evidence="3" type="ORF">CELE_T05C1.1</name>
    <name evidence="3 5" type="ORF">T05C1.1</name>
</gene>
<organism evidence="3 4">
    <name type="scientific">Caenorhabditis elegans</name>
    <dbReference type="NCBI Taxonomy" id="6239"/>
    <lineage>
        <taxon>Eukaryota</taxon>
        <taxon>Metazoa</taxon>
        <taxon>Ecdysozoa</taxon>
        <taxon>Nematoda</taxon>
        <taxon>Chromadorea</taxon>
        <taxon>Rhabditida</taxon>
        <taxon>Rhabditina</taxon>
        <taxon>Rhabditomorpha</taxon>
        <taxon>Rhabditoidea</taxon>
        <taxon>Rhabditidae</taxon>
        <taxon>Peloderinae</taxon>
        <taxon>Caenorhabditis</taxon>
    </lineage>
</organism>
<dbReference type="CTD" id="188112"/>
<dbReference type="OrthoDB" id="5843041at2759"/>
<dbReference type="eggNOG" id="ENOG502T253">
    <property type="taxonomic scope" value="Eukaryota"/>
</dbReference>
<feature type="chain" id="PRO_5004200846" evidence="2">
    <location>
        <begin position="19"/>
        <end position="283"/>
    </location>
</feature>
<evidence type="ECO:0000256" key="1">
    <source>
        <dbReference type="SAM" id="MobiDB-lite"/>
    </source>
</evidence>
<reference evidence="3 4" key="1">
    <citation type="journal article" date="1998" name="Science">
        <title>Genome sequence of the nematode C. elegans: a platform for investigating biology.</title>
        <authorList>
            <consortium name="The C. elegans sequencing consortium"/>
            <person name="Sulson J.E."/>
            <person name="Waterston R."/>
        </authorList>
    </citation>
    <scope>NUCLEOTIDE SEQUENCE [LARGE SCALE GENOMIC DNA]</scope>
    <source>
        <strain evidence="3 4">Bristol N2</strain>
    </source>
</reference>
<evidence type="ECO:0000313" key="4">
    <source>
        <dbReference type="Proteomes" id="UP000001940"/>
    </source>
</evidence>
<feature type="region of interest" description="Disordered" evidence="1">
    <location>
        <begin position="236"/>
        <end position="263"/>
    </location>
</feature>
<dbReference type="Bgee" id="WBGene00020248">
    <property type="expression patterns" value="Expressed in larva and 3 other cell types or tissues"/>
</dbReference>
<dbReference type="UCSC" id="T05C1.1">
    <property type="organism name" value="c. elegans"/>
</dbReference>
<dbReference type="PIR" id="T16807">
    <property type="entry name" value="T16807"/>
</dbReference>
<dbReference type="WormBase" id="T05C1.1">
    <property type="protein sequence ID" value="CE02859"/>
    <property type="gene ID" value="WBGene00020248"/>
</dbReference>
<evidence type="ECO:0000313" key="5">
    <source>
        <dbReference type="WormBase" id="T05C1.1"/>
    </source>
</evidence>
<dbReference type="PaxDb" id="6239-T05C1.1"/>
<dbReference type="HOGENOM" id="CLU_089437_0_0_1"/>
<sequence length="283" mass="31133">MNKSLTLFLAILPATVLTLTCAVCEFKLLPPHDSECNGSCEGDVCFIVVNKYFNGTINAGCMHLREDDSFEDRAICHRGTYDNRCACSTFDNCNNPNVSISNYTFTESPVLENYQWVPQIQPPMPSIQPILPPKDIPIGGDLNETVTELENGVEDDLEKELDERTNATQILRNEENDDLLTVTTSVGLNIRDHTNRINTSSANNTSTSQQNVVVETSTTGTSFTPGHGSVEVTKVTQEASPPKLNPSNRNLTTDGTQNRDPNSTGSWKLFIVALIPILLKNLL</sequence>
<keyword evidence="2" id="KW-0732">Signal</keyword>
<keyword evidence="4" id="KW-1185">Reference proteome</keyword>
<evidence type="ECO:0000313" key="3">
    <source>
        <dbReference type="EMBL" id="CCD61742.1"/>
    </source>
</evidence>
<proteinExistence type="predicted"/>